<reference evidence="2 3" key="1">
    <citation type="submission" date="2020-08" db="EMBL/GenBank/DDBJ databases">
        <title>Genomic Encyclopedia of Type Strains, Phase III (KMG-III): the genomes of soil and plant-associated and newly described type strains.</title>
        <authorList>
            <person name="Whitman W."/>
        </authorList>
    </citation>
    <scope>NUCLEOTIDE SEQUENCE [LARGE SCALE GENOMIC DNA]</scope>
    <source>
        <strain evidence="2 3">CECT 3313</strain>
    </source>
</reference>
<dbReference type="Proteomes" id="UP000585836">
    <property type="component" value="Unassembled WGS sequence"/>
</dbReference>
<accession>A0A7W9URL1</accession>
<name>A0A7W9URL1_9ACTN</name>
<dbReference type="AlphaFoldDB" id="A0A7W9URL1"/>
<evidence type="ECO:0000256" key="1">
    <source>
        <dbReference type="SAM" id="MobiDB-lite"/>
    </source>
</evidence>
<dbReference type="EMBL" id="JACHJK010000007">
    <property type="protein sequence ID" value="MBB5928577.1"/>
    <property type="molecule type" value="Genomic_DNA"/>
</dbReference>
<proteinExistence type="predicted"/>
<keyword evidence="3" id="KW-1185">Reference proteome</keyword>
<sequence length="150" mass="14388">MAAGLVGTLALTACSGGSGDGDGSSSAPSTSTAPSGAASSPDASGASADIQGSWITTVGGKVVALVINGKQAGSFETGGAVCNGTAGAENGMQMIHLTCADGSENRTTGMVDSVDGTTLKVTWSGKTGQETYTKADGGKLPSGLPTALTR</sequence>
<protein>
    <submittedName>
        <fullName evidence="2">Uncharacterized protein</fullName>
    </submittedName>
</protein>
<evidence type="ECO:0000313" key="2">
    <source>
        <dbReference type="EMBL" id="MBB5928577.1"/>
    </source>
</evidence>
<feature type="region of interest" description="Disordered" evidence="1">
    <location>
        <begin position="16"/>
        <end position="48"/>
    </location>
</feature>
<organism evidence="2 3">
    <name type="scientific">Streptomyces echinatus</name>
    <dbReference type="NCBI Taxonomy" id="67293"/>
    <lineage>
        <taxon>Bacteria</taxon>
        <taxon>Bacillati</taxon>
        <taxon>Actinomycetota</taxon>
        <taxon>Actinomycetes</taxon>
        <taxon>Kitasatosporales</taxon>
        <taxon>Streptomycetaceae</taxon>
        <taxon>Streptomyces</taxon>
    </lineage>
</organism>
<gene>
    <name evidence="2" type="ORF">FHS34_004047</name>
</gene>
<evidence type="ECO:0000313" key="3">
    <source>
        <dbReference type="Proteomes" id="UP000585836"/>
    </source>
</evidence>
<dbReference type="RefSeq" id="WP_225817470.1">
    <property type="nucleotide sequence ID" value="NZ_BAAAWF010000005.1"/>
</dbReference>
<feature type="compositionally biased region" description="Low complexity" evidence="1">
    <location>
        <begin position="23"/>
        <end position="48"/>
    </location>
</feature>
<comment type="caution">
    <text evidence="2">The sequence shown here is derived from an EMBL/GenBank/DDBJ whole genome shotgun (WGS) entry which is preliminary data.</text>
</comment>